<feature type="domain" description="TauD/TfdA-like" evidence="5">
    <location>
        <begin position="104"/>
        <end position="261"/>
    </location>
</feature>
<dbReference type="OrthoDB" id="9806257at2"/>
<sequence>MKPLLWLDFDDDEVDALLAVGPVSGADGHGELGALRERVCRAVPRLSRFAGCGGWAARRLTVIRMPAERADEHLERCADVVFRLGAHAHPVVDGWPFWHRIPVDPDRPANRYGGVGYNDIHLDMVNCTLPPRVIAFLCLEPDPGGGGESLFVDVEDVLAELSAGASGRDLSGLSYAEGRFSGYSAVGEAMARIPLLSDAEPRLRFTGKADRGQFSAAERESFAFVESTVNACADAVLLQRGQLAVFSNLTVLHGRRALGTRSEHSVGTRRVLQAYGIQCQKQSS</sequence>
<dbReference type="GO" id="GO:0051213">
    <property type="term" value="F:dioxygenase activity"/>
    <property type="evidence" value="ECO:0007669"/>
    <property type="project" value="UniProtKB-KW"/>
</dbReference>
<dbReference type="STRING" id="2017.SAMN05444320_104303"/>
<keyword evidence="3" id="KW-0408">Iron</keyword>
<dbReference type="InterPro" id="IPR003819">
    <property type="entry name" value="TauD/TfdA-like"/>
</dbReference>
<organism evidence="6 7">
    <name type="scientific">Streptoalloteichus hindustanus</name>
    <dbReference type="NCBI Taxonomy" id="2017"/>
    <lineage>
        <taxon>Bacteria</taxon>
        <taxon>Bacillati</taxon>
        <taxon>Actinomycetota</taxon>
        <taxon>Actinomycetes</taxon>
        <taxon>Pseudonocardiales</taxon>
        <taxon>Pseudonocardiaceae</taxon>
        <taxon>Streptoalloteichus</taxon>
    </lineage>
</organism>
<evidence type="ECO:0000256" key="2">
    <source>
        <dbReference type="ARBA" id="ARBA00023002"/>
    </source>
</evidence>
<evidence type="ECO:0000313" key="7">
    <source>
        <dbReference type="Proteomes" id="UP000184501"/>
    </source>
</evidence>
<dbReference type="GO" id="GO:0017000">
    <property type="term" value="P:antibiotic biosynthetic process"/>
    <property type="evidence" value="ECO:0007669"/>
    <property type="project" value="UniProtKB-KW"/>
</dbReference>
<gene>
    <name evidence="6" type="ORF">SAMN05444320_104303</name>
</gene>
<evidence type="ECO:0000256" key="3">
    <source>
        <dbReference type="ARBA" id="ARBA00023004"/>
    </source>
</evidence>
<evidence type="ECO:0000259" key="5">
    <source>
        <dbReference type="Pfam" id="PF02668"/>
    </source>
</evidence>
<evidence type="ECO:0000256" key="1">
    <source>
        <dbReference type="ARBA" id="ARBA00001954"/>
    </source>
</evidence>
<evidence type="ECO:0000256" key="4">
    <source>
        <dbReference type="ARBA" id="ARBA00023194"/>
    </source>
</evidence>
<keyword evidence="6" id="KW-0223">Dioxygenase</keyword>
<dbReference type="AlphaFoldDB" id="A0A1M5D5G2"/>
<name>A0A1M5D5G2_STRHI</name>
<reference evidence="6 7" key="1">
    <citation type="submission" date="2016-11" db="EMBL/GenBank/DDBJ databases">
        <authorList>
            <person name="Jaros S."/>
            <person name="Januszkiewicz K."/>
            <person name="Wedrychowicz H."/>
        </authorList>
    </citation>
    <scope>NUCLEOTIDE SEQUENCE [LARGE SCALE GENOMIC DNA]</scope>
    <source>
        <strain evidence="6 7">DSM 44523</strain>
    </source>
</reference>
<dbReference type="InterPro" id="IPR050411">
    <property type="entry name" value="AlphaKG_dependent_hydroxylases"/>
</dbReference>
<dbReference type="InterPro" id="IPR042098">
    <property type="entry name" value="TauD-like_sf"/>
</dbReference>
<dbReference type="Gene3D" id="3.60.130.10">
    <property type="entry name" value="Clavaminate synthase-like"/>
    <property type="match status" value="1"/>
</dbReference>
<dbReference type="PANTHER" id="PTHR10696:SF56">
    <property type="entry name" value="TAUD_TFDA-LIKE DOMAIN-CONTAINING PROTEIN"/>
    <property type="match status" value="1"/>
</dbReference>
<dbReference type="PANTHER" id="PTHR10696">
    <property type="entry name" value="GAMMA-BUTYROBETAINE HYDROXYLASE-RELATED"/>
    <property type="match status" value="1"/>
</dbReference>
<protein>
    <submittedName>
        <fullName evidence="6">Taurine catabolism dioxygenase TauD, TfdA family</fullName>
    </submittedName>
</protein>
<keyword evidence="4" id="KW-0045">Antibiotic biosynthesis</keyword>
<keyword evidence="2" id="KW-0560">Oxidoreductase</keyword>
<evidence type="ECO:0000313" key="6">
    <source>
        <dbReference type="EMBL" id="SHF62080.1"/>
    </source>
</evidence>
<dbReference type="RefSeq" id="WP_073483259.1">
    <property type="nucleotide sequence ID" value="NZ_FQVN01000004.1"/>
</dbReference>
<dbReference type="Proteomes" id="UP000184501">
    <property type="component" value="Unassembled WGS sequence"/>
</dbReference>
<dbReference type="EMBL" id="FQVN01000004">
    <property type="protein sequence ID" value="SHF62080.1"/>
    <property type="molecule type" value="Genomic_DNA"/>
</dbReference>
<dbReference type="Pfam" id="PF02668">
    <property type="entry name" value="TauD"/>
    <property type="match status" value="1"/>
</dbReference>
<accession>A0A1M5D5G2</accession>
<keyword evidence="7" id="KW-1185">Reference proteome</keyword>
<dbReference type="SUPFAM" id="SSF51197">
    <property type="entry name" value="Clavaminate synthase-like"/>
    <property type="match status" value="1"/>
</dbReference>
<comment type="cofactor">
    <cofactor evidence="1">
        <name>Fe(2+)</name>
        <dbReference type="ChEBI" id="CHEBI:29033"/>
    </cofactor>
</comment>
<proteinExistence type="predicted"/>